<keyword evidence="3 7" id="KW-1134">Transmembrane beta strand</keyword>
<dbReference type="InterPro" id="IPR023996">
    <property type="entry name" value="TonB-dep_OMP_SusC/RagA"/>
</dbReference>
<dbReference type="SUPFAM" id="SSF49464">
    <property type="entry name" value="Carboxypeptidase regulatory domain-like"/>
    <property type="match status" value="1"/>
</dbReference>
<dbReference type="Pfam" id="PF07715">
    <property type="entry name" value="Plug"/>
    <property type="match status" value="1"/>
</dbReference>
<dbReference type="InterPro" id="IPR037066">
    <property type="entry name" value="Plug_dom_sf"/>
</dbReference>
<dbReference type="SUPFAM" id="SSF56935">
    <property type="entry name" value="Porins"/>
    <property type="match status" value="1"/>
</dbReference>
<dbReference type="Gene3D" id="2.60.40.1120">
    <property type="entry name" value="Carboxypeptidase-like, regulatory domain"/>
    <property type="match status" value="1"/>
</dbReference>
<keyword evidence="4 7" id="KW-0812">Transmembrane</keyword>
<dbReference type="GO" id="GO:0009279">
    <property type="term" value="C:cell outer membrane"/>
    <property type="evidence" value="ECO:0007669"/>
    <property type="project" value="UniProtKB-SubCell"/>
</dbReference>
<dbReference type="Pfam" id="PF07660">
    <property type="entry name" value="STN"/>
    <property type="match status" value="1"/>
</dbReference>
<dbReference type="InterPro" id="IPR012910">
    <property type="entry name" value="Plug_dom"/>
</dbReference>
<proteinExistence type="inferred from homology"/>
<evidence type="ECO:0000256" key="5">
    <source>
        <dbReference type="ARBA" id="ARBA00023136"/>
    </source>
</evidence>
<keyword evidence="5 7" id="KW-0472">Membrane</keyword>
<evidence type="ECO:0000256" key="3">
    <source>
        <dbReference type="ARBA" id="ARBA00022452"/>
    </source>
</evidence>
<accession>A0A4R0NDS4</accession>
<comment type="subcellular location">
    <subcellularLocation>
        <location evidence="1 7">Cell outer membrane</location>
        <topology evidence="1 7">Multi-pass membrane protein</topology>
    </subcellularLocation>
</comment>
<evidence type="ECO:0000256" key="4">
    <source>
        <dbReference type="ARBA" id="ARBA00022692"/>
    </source>
</evidence>
<evidence type="ECO:0000313" key="10">
    <source>
        <dbReference type="Proteomes" id="UP000291117"/>
    </source>
</evidence>
<sequence length="1131" mass="127240">MNFYALMKRTYCRIVKHVQHILNQAFCFVSKDKRKLIMRINFTLIVLISCLLQVNAKSYGQKINLTKSNISLPEMFDEIRKQTGYDFVYDSSQIKLARNVDVYARNSSLTEVLDKCFANQPFTFEINNKTIIIRALNLDQLILDKKIRGVITDKKDGKPLPGVTVLIKGTKVGTQTDKDGRFSLNVPDGSELLLIRFVGYKAQEIPIADVVSFTIKMEEDLQSLDDVVVTGLFERPEGNFTGAAKSINGEELKRVSSNNIFAAITALDPSLKIIPNNVTGGNINQLPEIQLRGANSFPNLSGELSANPNAPLFILDGFEVNLQRVVDLDMNLIKSITILKDASATSIYGSRGANGVLVITSITPKSGKIQVTYNNDFRLTTPDLSVYHVLNAIEKLDFEKRVEMYISEIPNTQFGLNEIYNNRLKAVTSGVNTNWLSMPTQVGASNRGSLYLQGGDEYIRYGLQLSTDFQSGVMKGQNRNNYSGQFDLTYNVRKFRFQNSIRIFQNTANESPYGSFSDYIKQNPYWKPFDENGNVNKILESNAFGTFANPLFNSTLNTINKNQYFGISNNFQMRYNLLPSLFIESNFSLNKQNGSTDQFFSAQHSKFARVSDADIRGSYTVSNNNALGFESLTTANFSKLYKKHLIYSTAGFNIASNRNDFYSINTVGFPFDRLDNLLFATQYEPNSRPRGDEATVRRLGYLFNANYSYDNRYLADLSVRRDGSSQFGTDKRYGLFWSTGLGWNVHNESFLAHNNVVNRLKLRGSYGSSGSLNIPSYRAQTRYDFGVSNIYDGQLGAIIMGLGNSQLSWQDVRTLDLGMDVILFKDKLDIRFDFYKGITHNTITDVTLAPSTGFNNYSENLGKIQNTGFEISTRYKILNFKEKGILWSVNFNAVTNKNILKELSNKLKATNDKINTANNVATQQSVPNIQLKEGQAINTIFVVKSLGVDPTTGAEVYQKIDGTKTFDWSAADKIPYGVTDPKWNGTFGSNFNYKGWEAGVIFSYRFGGQIYNQTLVDKVQSVDPNFNVDRRAYDLGWKGPGDESFFTKLGTTRSFAKVTSRFVQDYNNLSLSSASVSYNFYKSKFIKRMGLNSLQLTAITNDLFNLSSIQIERGTSNPFARTYSLSLRVGF</sequence>
<comment type="caution">
    <text evidence="9">The sequence shown here is derived from an EMBL/GenBank/DDBJ whole genome shotgun (WGS) entry which is preliminary data.</text>
</comment>
<keyword evidence="2 7" id="KW-0813">Transport</keyword>
<evidence type="ECO:0000256" key="1">
    <source>
        <dbReference type="ARBA" id="ARBA00004571"/>
    </source>
</evidence>
<reference evidence="9 10" key="1">
    <citation type="submission" date="2019-02" db="EMBL/GenBank/DDBJ databases">
        <title>Pedobacter sp. RP-3-8 sp. nov., isolated from Arctic soil.</title>
        <authorList>
            <person name="Dahal R.H."/>
        </authorList>
    </citation>
    <scope>NUCLEOTIDE SEQUENCE [LARGE SCALE GENOMIC DNA]</scope>
    <source>
        <strain evidence="9 10">RP-3-8</strain>
    </source>
</reference>
<dbReference type="InterPro" id="IPR036942">
    <property type="entry name" value="Beta-barrel_TonB_sf"/>
</dbReference>
<evidence type="ECO:0000313" key="9">
    <source>
        <dbReference type="EMBL" id="TCC98455.1"/>
    </source>
</evidence>
<dbReference type="NCBIfam" id="TIGR04057">
    <property type="entry name" value="SusC_RagA_signa"/>
    <property type="match status" value="1"/>
</dbReference>
<gene>
    <name evidence="9" type="ORF">EZ444_04000</name>
</gene>
<dbReference type="OrthoDB" id="1094723at2"/>
<dbReference type="Pfam" id="PF13715">
    <property type="entry name" value="CarbopepD_reg_2"/>
    <property type="match status" value="1"/>
</dbReference>
<dbReference type="PROSITE" id="PS52016">
    <property type="entry name" value="TONB_DEPENDENT_REC_3"/>
    <property type="match status" value="1"/>
</dbReference>
<dbReference type="Gene3D" id="2.40.170.20">
    <property type="entry name" value="TonB-dependent receptor, beta-barrel domain"/>
    <property type="match status" value="1"/>
</dbReference>
<name>A0A4R0NDS4_9SPHI</name>
<dbReference type="InterPro" id="IPR039426">
    <property type="entry name" value="TonB-dep_rcpt-like"/>
</dbReference>
<dbReference type="NCBIfam" id="TIGR04056">
    <property type="entry name" value="OMP_RagA_SusC"/>
    <property type="match status" value="1"/>
</dbReference>
<organism evidence="9 10">
    <name type="scientific">Pedobacter hiemivivus</name>
    <dbReference type="NCBI Taxonomy" id="2530454"/>
    <lineage>
        <taxon>Bacteria</taxon>
        <taxon>Pseudomonadati</taxon>
        <taxon>Bacteroidota</taxon>
        <taxon>Sphingobacteriia</taxon>
        <taxon>Sphingobacteriales</taxon>
        <taxon>Sphingobacteriaceae</taxon>
        <taxon>Pedobacter</taxon>
    </lineage>
</organism>
<keyword evidence="6 7" id="KW-0998">Cell outer membrane</keyword>
<comment type="similarity">
    <text evidence="7">Belongs to the TonB-dependent receptor family.</text>
</comment>
<dbReference type="Proteomes" id="UP000291117">
    <property type="component" value="Unassembled WGS sequence"/>
</dbReference>
<evidence type="ECO:0000256" key="7">
    <source>
        <dbReference type="PROSITE-ProRule" id="PRU01360"/>
    </source>
</evidence>
<dbReference type="InterPro" id="IPR011662">
    <property type="entry name" value="Secretin/TonB_short_N"/>
</dbReference>
<feature type="domain" description="Secretin/TonB short N-terminal" evidence="8">
    <location>
        <begin position="85"/>
        <end position="136"/>
    </location>
</feature>
<dbReference type="Gene3D" id="2.170.130.10">
    <property type="entry name" value="TonB-dependent receptor, plug domain"/>
    <property type="match status" value="1"/>
</dbReference>
<dbReference type="SMART" id="SM00965">
    <property type="entry name" value="STN"/>
    <property type="match status" value="1"/>
</dbReference>
<evidence type="ECO:0000256" key="6">
    <source>
        <dbReference type="ARBA" id="ARBA00023237"/>
    </source>
</evidence>
<dbReference type="EMBL" id="SJSM01000002">
    <property type="protein sequence ID" value="TCC98455.1"/>
    <property type="molecule type" value="Genomic_DNA"/>
</dbReference>
<keyword evidence="10" id="KW-1185">Reference proteome</keyword>
<dbReference type="InterPro" id="IPR023997">
    <property type="entry name" value="TonB-dep_OMP_SusC/RagA_CS"/>
</dbReference>
<protein>
    <submittedName>
        <fullName evidence="9">SusC/RagA family TonB-linked outer membrane protein</fullName>
    </submittedName>
</protein>
<evidence type="ECO:0000259" key="8">
    <source>
        <dbReference type="SMART" id="SM00965"/>
    </source>
</evidence>
<dbReference type="AlphaFoldDB" id="A0A4R0NDS4"/>
<evidence type="ECO:0000256" key="2">
    <source>
        <dbReference type="ARBA" id="ARBA00022448"/>
    </source>
</evidence>
<dbReference type="InterPro" id="IPR008969">
    <property type="entry name" value="CarboxyPept-like_regulatory"/>
</dbReference>